<name>A0A8T2N0P3_9TELE</name>
<dbReference type="CDD" id="cd00063">
    <property type="entry name" value="FN3"/>
    <property type="match status" value="3"/>
</dbReference>
<dbReference type="OrthoDB" id="8963837at2759"/>
<keyword evidence="1" id="KW-0677">Repeat</keyword>
<dbReference type="Gene3D" id="2.60.40.10">
    <property type="entry name" value="Immunoglobulins"/>
    <property type="match status" value="3"/>
</dbReference>
<dbReference type="PROSITE" id="PS50119">
    <property type="entry name" value="ZF_BBOX"/>
    <property type="match status" value="1"/>
</dbReference>
<reference evidence="7" key="1">
    <citation type="thesis" date="2021" institute="BYU ScholarsArchive" country="Provo, UT, USA">
        <title>Applications of and Algorithms for Genome Assembly and Genomic Analyses with an Emphasis on Marine Teleosts.</title>
        <authorList>
            <person name="Pickett B.D."/>
        </authorList>
    </citation>
    <scope>NUCLEOTIDE SEQUENCE</scope>
    <source>
        <strain evidence="7">HI-2016</strain>
    </source>
</reference>
<feature type="domain" description="Fibronectin type-III" evidence="6">
    <location>
        <begin position="300"/>
        <end position="350"/>
    </location>
</feature>
<dbReference type="AlphaFoldDB" id="A0A8T2N0P3"/>
<keyword evidence="2 4" id="KW-0863">Zinc-finger</keyword>
<feature type="non-terminal residue" evidence="7">
    <location>
        <position position="350"/>
    </location>
</feature>
<comment type="caution">
    <text evidence="7">The sequence shown here is derived from an EMBL/GenBank/DDBJ whole genome shotgun (WGS) entry which is preliminary data.</text>
</comment>
<dbReference type="SMART" id="SM00336">
    <property type="entry name" value="BBOX"/>
    <property type="match status" value="2"/>
</dbReference>
<dbReference type="Gene3D" id="4.10.830.40">
    <property type="match status" value="1"/>
</dbReference>
<dbReference type="PANTHER" id="PTHR46708:SF2">
    <property type="entry name" value="FIBRONECTIN TYPE-III DOMAIN-CONTAINING PROTEIN"/>
    <property type="match status" value="1"/>
</dbReference>
<feature type="domain" description="Fibronectin type-III" evidence="6">
    <location>
        <begin position="213"/>
        <end position="299"/>
    </location>
</feature>
<dbReference type="Pfam" id="PF00041">
    <property type="entry name" value="fn3"/>
    <property type="match status" value="2"/>
</dbReference>
<gene>
    <name evidence="7" type="ORF">JZ751_016337</name>
</gene>
<dbReference type="SUPFAM" id="SSF57845">
    <property type="entry name" value="B-box zinc-binding domain"/>
    <property type="match status" value="1"/>
</dbReference>
<keyword evidence="2 4" id="KW-0479">Metal-binding</keyword>
<dbReference type="PANTHER" id="PTHR46708">
    <property type="entry name" value="TENASCIN"/>
    <property type="match status" value="1"/>
</dbReference>
<dbReference type="InterPro" id="IPR000315">
    <property type="entry name" value="Znf_B-box"/>
</dbReference>
<dbReference type="PROSITE" id="PS50853">
    <property type="entry name" value="FN3"/>
    <property type="match status" value="3"/>
</dbReference>
<dbReference type="InterPro" id="IPR013783">
    <property type="entry name" value="Ig-like_fold"/>
</dbReference>
<keyword evidence="8" id="KW-1185">Reference proteome</keyword>
<evidence type="ECO:0000256" key="3">
    <source>
        <dbReference type="ARBA" id="ARBA00022833"/>
    </source>
</evidence>
<evidence type="ECO:0000256" key="2">
    <source>
        <dbReference type="ARBA" id="ARBA00022771"/>
    </source>
</evidence>
<proteinExistence type="predicted"/>
<protein>
    <submittedName>
        <fullName evidence="7">Uncharacterized protein</fullName>
    </submittedName>
</protein>
<evidence type="ECO:0000259" key="6">
    <source>
        <dbReference type="PROSITE" id="PS50853"/>
    </source>
</evidence>
<dbReference type="CDD" id="cd19769">
    <property type="entry name" value="Bbox2_TRIM16-like"/>
    <property type="match status" value="1"/>
</dbReference>
<dbReference type="EMBL" id="JAFBMS010000269">
    <property type="protein sequence ID" value="KAG9331961.1"/>
    <property type="molecule type" value="Genomic_DNA"/>
</dbReference>
<evidence type="ECO:0000313" key="7">
    <source>
        <dbReference type="EMBL" id="KAG9331961.1"/>
    </source>
</evidence>
<dbReference type="SMART" id="SM00060">
    <property type="entry name" value="FN3"/>
    <property type="match status" value="3"/>
</dbReference>
<dbReference type="SUPFAM" id="SSF49265">
    <property type="entry name" value="Fibronectin type III"/>
    <property type="match status" value="2"/>
</dbReference>
<evidence type="ECO:0000256" key="4">
    <source>
        <dbReference type="PROSITE-ProRule" id="PRU00024"/>
    </source>
</evidence>
<dbReference type="CDD" id="cd19802">
    <property type="entry name" value="Bbox1_TRIM8-like"/>
    <property type="match status" value="1"/>
</dbReference>
<dbReference type="Proteomes" id="UP000824540">
    <property type="component" value="Unassembled WGS sequence"/>
</dbReference>
<feature type="domain" description="B box-type" evidence="5">
    <location>
        <begin position="55"/>
        <end position="95"/>
    </location>
</feature>
<dbReference type="GO" id="GO:0008270">
    <property type="term" value="F:zinc ion binding"/>
    <property type="evidence" value="ECO:0007669"/>
    <property type="project" value="UniProtKB-KW"/>
</dbReference>
<dbReference type="InterPro" id="IPR036116">
    <property type="entry name" value="FN3_sf"/>
</dbReference>
<dbReference type="Pfam" id="PF00643">
    <property type="entry name" value="zf-B_box"/>
    <property type="match status" value="1"/>
</dbReference>
<sequence length="350" mass="38713">AWPGGIGCDFCTDREERAVKFCVTCTASYCEMHVRRHYTVSALKRHTLLEATGDLDHRLCPQHHRALELFCNTDQMPICSLCLTLAHRGHDVVSSEPGTQRVDEWLEQNHPSPASAEVPPPPGKIQFSSVESDSVSLSWEVPEGVDIQSLRFRVTYISATEQHNCKVIGVNNIKIQSLSAGKEYTFNVATIGDKGTQSQHVYATVTTVIPKPLGLRVDSVTMTSLSLCWSEPHGLDQTPRFLVSYCSPGTKPQPIFTASCSTVLLNLQPGTQYTVNVCTVLENGEQSEAVSQTIYTEPSPPGKLDITSVQETSVCLSWDRPTDMEGVPHTVRVTWEDSRGQRECWLHATL</sequence>
<evidence type="ECO:0000313" key="8">
    <source>
        <dbReference type="Proteomes" id="UP000824540"/>
    </source>
</evidence>
<dbReference type="InterPro" id="IPR050991">
    <property type="entry name" value="ECM_Regulatory_Proteins"/>
</dbReference>
<feature type="non-terminal residue" evidence="7">
    <location>
        <position position="1"/>
    </location>
</feature>
<keyword evidence="3" id="KW-0862">Zinc</keyword>
<dbReference type="InterPro" id="IPR003961">
    <property type="entry name" value="FN3_dom"/>
</dbReference>
<feature type="domain" description="Fibronectin type-III" evidence="6">
    <location>
        <begin position="121"/>
        <end position="212"/>
    </location>
</feature>
<evidence type="ECO:0000256" key="1">
    <source>
        <dbReference type="ARBA" id="ARBA00022737"/>
    </source>
</evidence>
<accession>A0A8T2N0P3</accession>
<dbReference type="Gene3D" id="3.30.160.60">
    <property type="entry name" value="Classic Zinc Finger"/>
    <property type="match status" value="1"/>
</dbReference>
<evidence type="ECO:0000259" key="5">
    <source>
        <dbReference type="PROSITE" id="PS50119"/>
    </source>
</evidence>
<organism evidence="7 8">
    <name type="scientific">Albula glossodonta</name>
    <name type="common">roundjaw bonefish</name>
    <dbReference type="NCBI Taxonomy" id="121402"/>
    <lineage>
        <taxon>Eukaryota</taxon>
        <taxon>Metazoa</taxon>
        <taxon>Chordata</taxon>
        <taxon>Craniata</taxon>
        <taxon>Vertebrata</taxon>
        <taxon>Euteleostomi</taxon>
        <taxon>Actinopterygii</taxon>
        <taxon>Neopterygii</taxon>
        <taxon>Teleostei</taxon>
        <taxon>Albuliformes</taxon>
        <taxon>Albulidae</taxon>
        <taxon>Albula</taxon>
    </lineage>
</organism>